<evidence type="ECO:0000313" key="2">
    <source>
        <dbReference type="WBParaSite" id="ALUE_0002253901-mRNA-1"/>
    </source>
</evidence>
<evidence type="ECO:0000313" key="1">
    <source>
        <dbReference type="Proteomes" id="UP000036681"/>
    </source>
</evidence>
<sequence length="134" mass="15072">MLDEWRNVMGEPHRVIVLWHITFIKEGKAVRVFGGGSATRGMKLADVRSGGNIAPWLSWAKSVVVEKLHDSSSSIQQRRIAAPPMPHICVVDRRNATSSMPRDDGEDDCTKAQQYVSFQQVKKGKMKRIAKQQD</sequence>
<protein>
    <submittedName>
        <fullName evidence="2">DUF4283 domain-containing protein</fullName>
    </submittedName>
</protein>
<dbReference type="Proteomes" id="UP000036681">
    <property type="component" value="Unplaced"/>
</dbReference>
<dbReference type="WBParaSite" id="ALUE_0002253901-mRNA-1">
    <property type="protein sequence ID" value="ALUE_0002253901-mRNA-1"/>
    <property type="gene ID" value="ALUE_0002253901"/>
</dbReference>
<reference evidence="2" key="1">
    <citation type="submission" date="2017-02" db="UniProtKB">
        <authorList>
            <consortium name="WormBaseParasite"/>
        </authorList>
    </citation>
    <scope>IDENTIFICATION</scope>
</reference>
<organism evidence="1 2">
    <name type="scientific">Ascaris lumbricoides</name>
    <name type="common">Giant roundworm</name>
    <dbReference type="NCBI Taxonomy" id="6252"/>
    <lineage>
        <taxon>Eukaryota</taxon>
        <taxon>Metazoa</taxon>
        <taxon>Ecdysozoa</taxon>
        <taxon>Nematoda</taxon>
        <taxon>Chromadorea</taxon>
        <taxon>Rhabditida</taxon>
        <taxon>Spirurina</taxon>
        <taxon>Ascaridomorpha</taxon>
        <taxon>Ascaridoidea</taxon>
        <taxon>Ascarididae</taxon>
        <taxon>Ascaris</taxon>
    </lineage>
</organism>
<dbReference type="AlphaFoldDB" id="A0A0M3IUW1"/>
<accession>A0A0M3IUW1</accession>
<keyword evidence="1" id="KW-1185">Reference proteome</keyword>
<name>A0A0M3IUW1_ASCLU</name>
<proteinExistence type="predicted"/>